<keyword evidence="2" id="KW-1185">Reference proteome</keyword>
<gene>
    <name evidence="1" type="ORF">FHS42_001607</name>
</gene>
<evidence type="ECO:0000313" key="1">
    <source>
        <dbReference type="EMBL" id="MBB5934560.1"/>
    </source>
</evidence>
<organism evidence="1 2">
    <name type="scientific">Streptomyces zagrosensis</name>
    <dbReference type="NCBI Taxonomy" id="1042984"/>
    <lineage>
        <taxon>Bacteria</taxon>
        <taxon>Bacillati</taxon>
        <taxon>Actinomycetota</taxon>
        <taxon>Actinomycetes</taxon>
        <taxon>Kitasatosporales</taxon>
        <taxon>Streptomycetaceae</taxon>
        <taxon>Streptomyces</taxon>
    </lineage>
</organism>
<reference evidence="1 2" key="1">
    <citation type="submission" date="2020-08" db="EMBL/GenBank/DDBJ databases">
        <title>Genomic Encyclopedia of Type Strains, Phase III (KMG-III): the genomes of soil and plant-associated and newly described type strains.</title>
        <authorList>
            <person name="Whitman W."/>
        </authorList>
    </citation>
    <scope>NUCLEOTIDE SEQUENCE [LARGE SCALE GENOMIC DNA]</scope>
    <source>
        <strain evidence="1 2">CECT 8305</strain>
    </source>
</reference>
<dbReference type="AlphaFoldDB" id="A0A7W9UX42"/>
<dbReference type="Proteomes" id="UP000588098">
    <property type="component" value="Unassembled WGS sequence"/>
</dbReference>
<protein>
    <submittedName>
        <fullName evidence="1">Uncharacterized protein</fullName>
    </submittedName>
</protein>
<name>A0A7W9UX42_9ACTN</name>
<dbReference type="EMBL" id="JACHJL010000003">
    <property type="protein sequence ID" value="MBB5934560.1"/>
    <property type="molecule type" value="Genomic_DNA"/>
</dbReference>
<proteinExistence type="predicted"/>
<comment type="caution">
    <text evidence="1">The sequence shown here is derived from an EMBL/GenBank/DDBJ whole genome shotgun (WGS) entry which is preliminary data.</text>
</comment>
<accession>A0A7W9UX42</accession>
<evidence type="ECO:0000313" key="2">
    <source>
        <dbReference type="Proteomes" id="UP000588098"/>
    </source>
</evidence>
<sequence>MTAADYTQADVTGLVKQWARQERVNAKAAGEHPPPYYSGLSDSKRSELHREAHYWCDLAAGLFLDQCVPPRPTRENVAAIRDHLTQCCARLRAMLDARGDMLPEGVRDQLGTAEQRVAMALDIVENAPAEWSREADAAWTELTRWARHLDMNYRGLQREPWKPDGSTTYGNG</sequence>
<dbReference type="RefSeq" id="WP_184570152.1">
    <property type="nucleotide sequence ID" value="NZ_JACHJL010000003.1"/>
</dbReference>